<dbReference type="EMBL" id="UYRU01051054">
    <property type="protein sequence ID" value="VDN11253.1"/>
    <property type="molecule type" value="Genomic_DNA"/>
</dbReference>
<dbReference type="OrthoDB" id="10072397at2759"/>
<protein>
    <submittedName>
        <fullName evidence="1">Uncharacterized protein</fullName>
    </submittedName>
</protein>
<evidence type="ECO:0000313" key="2">
    <source>
        <dbReference type="Proteomes" id="UP000281553"/>
    </source>
</evidence>
<dbReference type="Proteomes" id="UP000281553">
    <property type="component" value="Unassembled WGS sequence"/>
</dbReference>
<organism evidence="1 2">
    <name type="scientific">Dibothriocephalus latus</name>
    <name type="common">Fish tapeworm</name>
    <name type="synonym">Diphyllobothrium latum</name>
    <dbReference type="NCBI Taxonomy" id="60516"/>
    <lineage>
        <taxon>Eukaryota</taxon>
        <taxon>Metazoa</taxon>
        <taxon>Spiralia</taxon>
        <taxon>Lophotrochozoa</taxon>
        <taxon>Platyhelminthes</taxon>
        <taxon>Cestoda</taxon>
        <taxon>Eucestoda</taxon>
        <taxon>Diphyllobothriidea</taxon>
        <taxon>Diphyllobothriidae</taxon>
        <taxon>Dibothriocephalus</taxon>
    </lineage>
</organism>
<keyword evidence="2" id="KW-1185">Reference proteome</keyword>
<name>A0A3P7LKC1_DIBLA</name>
<gene>
    <name evidence="1" type="ORF">DILT_LOCUS7084</name>
</gene>
<reference evidence="1 2" key="1">
    <citation type="submission" date="2018-11" db="EMBL/GenBank/DDBJ databases">
        <authorList>
            <consortium name="Pathogen Informatics"/>
        </authorList>
    </citation>
    <scope>NUCLEOTIDE SEQUENCE [LARGE SCALE GENOMIC DNA]</scope>
</reference>
<dbReference type="AlphaFoldDB" id="A0A3P7LKC1"/>
<evidence type="ECO:0000313" key="1">
    <source>
        <dbReference type="EMBL" id="VDN11253.1"/>
    </source>
</evidence>
<proteinExistence type="predicted"/>
<sequence>MKKVEAEQIRTFHRQYRAVKANAVAKLRAIGASSNLTEFQVDTQTEEVTNEFIQKSRAALMQLLQMLCITVEKYNFSLGLDGNQTSNEVLKIAEAEVGRIVGRRVKVPNEYILEPDDNELETLLESVTGSPEQFLAHVLLEDVSKLFFNE</sequence>
<accession>A0A3P7LKC1</accession>